<evidence type="ECO:0000259" key="2">
    <source>
        <dbReference type="Pfam" id="PF07532"/>
    </source>
</evidence>
<dbReference type="Proteomes" id="UP000548423">
    <property type="component" value="Unassembled WGS sequence"/>
</dbReference>
<proteinExistence type="predicted"/>
<dbReference type="Pfam" id="PF07532">
    <property type="entry name" value="Big_4"/>
    <property type="match status" value="1"/>
</dbReference>
<sequence>MGKKKKKVLASALSLGLIFSNLPYATAALTDVEGYDLVDGSDFEDNNLWGFTAASSTVSINEQNIKGNATDKLQYTIVNASGGRVATKNLETAVKGKDILVKLDWYPGKNNDKGTRQFENSGELRIIDNSGNIIFTLNNTNTEAIEYFAGSQAPAQTFATNQETWYEVNVHFDLIKNQAVLSLKDKESGETQEYTSSLEGVAFDGSVKTVKLVGIRTSGNNHSWTTYLDDFGIYSVPIPGNTVSKVDQLRYHQVYVNETTTDISSIGLPQTVTVTLADNSKKEVAVSEWKTVGKEWNPEESGVYEFKGTLAQTEGIDNSFNREATLYVYNRLTAPSTERQKEWLDRGVIALKSENGNFVSWRLLADEYAKDVTFNVYRNGEKLNSKALSVTNYQDAEGTADDTYTVETLVNGKSVEKNEVKALGEDYLSIPMQKPEGGTTATGNYEYTVNDSSVGDLDGDGELEVIVKWYPTNAIDSSQTGMTGPTIFDAYKLDGTLLWRINMGLNLTSGAHYHQFVVADFDGNGKSDFLIKTADGTTSYGATDGKFDSSKVLSQIGNPEDNGKWLGENGHVIGGPEYISVFNGETGEVIDTIDYAFPLGDDKGTSWGDTWQNRSDRFLAGLAYLDGKTPSAIYGRGYYERTSFVAYSVKGGKLVEEWTFDSNEAGRGKSLGNHNLATGDIDNDGFDELIAGSLTLDHDGSIVYAMDGEMQRETGSHGDALHVGAFDPDRDGLQVFGVHEVPAVASLELHDAATGETFMSYFGSVDAGRGVAANISSEPGYEFWGWGGDTVETGGGIYNVQGKVVADSSRDAGLSANFALYWDGDLQHELLDNTSITKYNEATGKADLVKAFQGVHSNNGTKANPTLQGDIVGDWREEVLLPTNDNTELRVFSTTVPTEYRLYTLMQDDLYRNGIAWQNTAYNQPPHIGFYLGEDIRDRILAGGLQAPSVDYTANLKSMKHTVALELQAPVLKNSLDQVQHQLYDGKIKQAVTHMENFKMHLNKSAVDQGLKAKLLSDADQLIASWNTK</sequence>
<evidence type="ECO:0000313" key="6">
    <source>
        <dbReference type="EMBL" id="NYE05949.1"/>
    </source>
</evidence>
<feature type="domain" description="Rhamnogalacturonan lyase family 11 C-terminal" evidence="4">
    <location>
        <begin position="427"/>
        <end position="937"/>
    </location>
</feature>
<accession>A0A852TD68</accession>
<dbReference type="InterPro" id="IPR028994">
    <property type="entry name" value="Integrin_alpha_N"/>
</dbReference>
<keyword evidence="1" id="KW-0732">Signal</keyword>
<dbReference type="InterPro" id="IPR049366">
    <property type="entry name" value="RGL11_C"/>
</dbReference>
<dbReference type="PANTHER" id="PTHR43118:SF1">
    <property type="entry name" value="RHAMNOGALACTURONAN LYASE (EUROFUNG)"/>
    <property type="match status" value="1"/>
</dbReference>
<evidence type="ECO:0008006" key="8">
    <source>
        <dbReference type="Google" id="ProtNLM"/>
    </source>
</evidence>
<reference evidence="7" key="1">
    <citation type="submission" date="2020-07" db="EMBL/GenBank/DDBJ databases">
        <authorList>
            <person name="Partida-Martinez L."/>
            <person name="Huntemann M."/>
            <person name="Clum A."/>
            <person name="Wang J."/>
            <person name="Palaniappan K."/>
            <person name="Ritter S."/>
            <person name="Chen I.-M."/>
            <person name="Stamatis D."/>
            <person name="Reddy T."/>
            <person name="O'Malley R."/>
            <person name="Daum C."/>
            <person name="Shapiro N."/>
            <person name="Ivanova N."/>
            <person name="Kyrpides N."/>
            <person name="Woyke T."/>
        </authorList>
    </citation>
    <scope>NUCLEOTIDE SEQUENCE [LARGE SCALE GENOMIC DNA]</scope>
    <source>
        <strain evidence="7">AT2.8</strain>
    </source>
</reference>
<evidence type="ECO:0000256" key="1">
    <source>
        <dbReference type="SAM" id="SignalP"/>
    </source>
</evidence>
<comment type="caution">
    <text evidence="6">The sequence shown here is derived from an EMBL/GenBank/DDBJ whole genome shotgun (WGS) entry which is preliminary data.</text>
</comment>
<protein>
    <recommendedName>
        <fullName evidence="8">S-layer protein</fullName>
    </recommendedName>
</protein>
<feature type="domain" description="Rhamnogalacturonan I lyase beta-sheet" evidence="3">
    <location>
        <begin position="339"/>
        <end position="419"/>
    </location>
</feature>
<dbReference type="SUPFAM" id="SSF69318">
    <property type="entry name" value="Integrin alpha N-terminal domain"/>
    <property type="match status" value="1"/>
</dbReference>
<dbReference type="PANTHER" id="PTHR43118">
    <property type="entry name" value="RHAMNOGALACTURONAN LYASE (EUROFUNG)"/>
    <property type="match status" value="1"/>
</dbReference>
<evidence type="ECO:0000259" key="4">
    <source>
        <dbReference type="Pfam" id="PF21348"/>
    </source>
</evidence>
<dbReference type="AlphaFoldDB" id="A0A852TD68"/>
<feature type="signal peptide" evidence="1">
    <location>
        <begin position="1"/>
        <end position="27"/>
    </location>
</feature>
<dbReference type="InterPro" id="IPR054470">
    <property type="entry name" value="FIMAH_dom"/>
</dbReference>
<dbReference type="InterPro" id="IPR034641">
    <property type="entry name" value="RGL11"/>
</dbReference>
<dbReference type="EMBL" id="JACCBX010000005">
    <property type="protein sequence ID" value="NYE05949.1"/>
    <property type="molecule type" value="Genomic_DNA"/>
</dbReference>
<dbReference type="CDD" id="cd10318">
    <property type="entry name" value="RGL11"/>
    <property type="match status" value="1"/>
</dbReference>
<dbReference type="InterPro" id="IPR011081">
    <property type="entry name" value="Big_4"/>
</dbReference>
<dbReference type="Pfam" id="PF22888">
    <property type="entry name" value="FIMAH"/>
    <property type="match status" value="1"/>
</dbReference>
<organism evidence="6 7">
    <name type="scientific">Neobacillus niacini</name>
    <dbReference type="NCBI Taxonomy" id="86668"/>
    <lineage>
        <taxon>Bacteria</taxon>
        <taxon>Bacillati</taxon>
        <taxon>Bacillota</taxon>
        <taxon>Bacilli</taxon>
        <taxon>Bacillales</taxon>
        <taxon>Bacillaceae</taxon>
        <taxon>Neobacillus</taxon>
    </lineage>
</organism>
<gene>
    <name evidence="6" type="ORF">F4694_002724</name>
</gene>
<dbReference type="InterPro" id="IPR041624">
    <property type="entry name" value="RGI_lyase"/>
</dbReference>
<dbReference type="InterPro" id="IPR013783">
    <property type="entry name" value="Ig-like_fold"/>
</dbReference>
<feature type="domain" description="Bacterial Ig-like" evidence="2">
    <location>
        <begin position="256"/>
        <end position="312"/>
    </location>
</feature>
<name>A0A852TD68_9BACI</name>
<dbReference type="Pfam" id="PF21348">
    <property type="entry name" value="RGL11_C"/>
    <property type="match status" value="1"/>
</dbReference>
<evidence type="ECO:0000313" key="7">
    <source>
        <dbReference type="Proteomes" id="UP000548423"/>
    </source>
</evidence>
<evidence type="ECO:0000259" key="5">
    <source>
        <dbReference type="Pfam" id="PF22888"/>
    </source>
</evidence>
<dbReference type="Gene3D" id="2.60.40.10">
    <property type="entry name" value="Immunoglobulins"/>
    <property type="match status" value="1"/>
</dbReference>
<evidence type="ECO:0000259" key="3">
    <source>
        <dbReference type="Pfam" id="PF18370"/>
    </source>
</evidence>
<feature type="chain" id="PRO_5032917483" description="S-layer protein" evidence="1">
    <location>
        <begin position="28"/>
        <end position="1029"/>
    </location>
</feature>
<dbReference type="Pfam" id="PF18370">
    <property type="entry name" value="RGI_lyase"/>
    <property type="match status" value="1"/>
</dbReference>
<feature type="domain" description="FIMAH" evidence="5">
    <location>
        <begin position="969"/>
        <end position="1024"/>
    </location>
</feature>
<reference evidence="7" key="2">
    <citation type="submission" date="2020-08" db="EMBL/GenBank/DDBJ databases">
        <title>The Agave Microbiome: Exploring the role of microbial communities in plant adaptations to desert environments.</title>
        <authorList>
            <person name="Partida-Martinez L.P."/>
        </authorList>
    </citation>
    <scope>NUCLEOTIDE SEQUENCE [LARGE SCALE GENOMIC DNA]</scope>
    <source>
        <strain evidence="7">AT2.8</strain>
    </source>
</reference>